<feature type="domain" description="Isopenicillin N synthase-like Fe(2+) 2OG dioxygenase" evidence="1">
    <location>
        <begin position="182"/>
        <end position="270"/>
    </location>
</feature>
<dbReference type="Pfam" id="PF03171">
    <property type="entry name" value="2OG-FeII_Oxy"/>
    <property type="match status" value="1"/>
</dbReference>
<dbReference type="PANTHER" id="PTHR47990">
    <property type="entry name" value="2-OXOGLUTARATE (2OG) AND FE(II)-DEPENDENT OXYGENASE SUPERFAMILY PROTEIN-RELATED"/>
    <property type="match status" value="1"/>
</dbReference>
<name>A0AAW0FMN9_9APHY</name>
<comment type="caution">
    <text evidence="3">The sequence shown here is derived from an EMBL/GenBank/DDBJ whole genome shotgun (WGS) entry which is preliminary data.</text>
</comment>
<dbReference type="InterPro" id="IPR026992">
    <property type="entry name" value="DIOX_N"/>
</dbReference>
<keyword evidence="4" id="KW-1185">Reference proteome</keyword>
<feature type="domain" description="Non-haem dioxygenase N-terminal" evidence="2">
    <location>
        <begin position="29"/>
        <end position="136"/>
    </location>
</feature>
<dbReference type="InterPro" id="IPR044861">
    <property type="entry name" value="IPNS-like_FE2OG_OXY"/>
</dbReference>
<evidence type="ECO:0000259" key="1">
    <source>
        <dbReference type="Pfam" id="PF03171"/>
    </source>
</evidence>
<evidence type="ECO:0000313" key="4">
    <source>
        <dbReference type="Proteomes" id="UP001385951"/>
    </source>
</evidence>
<accession>A0AAW0FMN9</accession>
<gene>
    <name evidence="3" type="ORF">QCA50_016540</name>
</gene>
<evidence type="ECO:0000313" key="3">
    <source>
        <dbReference type="EMBL" id="KAK7680300.1"/>
    </source>
</evidence>
<sequence>MSSASVPEIPHHVPAPSTKEQLEYAELAIIDLEEAKTPEGRARLAPRVRDAMRDIGFIALKNHGWTKEQKDRIFDIADYTFTHVSDDEKRKYEGKMAETGSYQGYKLPKYWHIANGVQDSVEQYNMNRDVTVREHPEAMRPFLPELREFGKHNHFNVVHPVLSFRRTLFVNMYNYEAPGETSMRFIKYFPRTEEDEEKTKQVWLKGHTDLGGITVLWSQPVAALQILSPDGKWRWVRHIENGLVINAGDAMEFLSGGYYRATIHRVIQPPVDQRGYTRLGAFYFSMPDDSTRLVPVMQSPVLQREGVNRRFAEEDAPSMVDWRKGRISAFGKTELKKREDGHEEEYINGVLVKHYN</sequence>
<dbReference type="SUPFAM" id="SSF51197">
    <property type="entry name" value="Clavaminate synthase-like"/>
    <property type="match status" value="1"/>
</dbReference>
<evidence type="ECO:0000259" key="2">
    <source>
        <dbReference type="Pfam" id="PF14226"/>
    </source>
</evidence>
<dbReference type="Gene3D" id="2.60.120.330">
    <property type="entry name" value="B-lactam Antibiotic, Isopenicillin N Synthase, Chain"/>
    <property type="match status" value="1"/>
</dbReference>
<protein>
    <recommendedName>
        <fullName evidence="5">Clavaminate synthase-like protein</fullName>
    </recommendedName>
</protein>
<evidence type="ECO:0008006" key="5">
    <source>
        <dbReference type="Google" id="ProtNLM"/>
    </source>
</evidence>
<reference evidence="3 4" key="1">
    <citation type="submission" date="2022-09" db="EMBL/GenBank/DDBJ databases">
        <authorList>
            <person name="Palmer J.M."/>
        </authorList>
    </citation>
    <scope>NUCLEOTIDE SEQUENCE [LARGE SCALE GENOMIC DNA]</scope>
    <source>
        <strain evidence="3 4">DSM 7382</strain>
    </source>
</reference>
<proteinExistence type="predicted"/>
<organism evidence="3 4">
    <name type="scientific">Cerrena zonata</name>
    <dbReference type="NCBI Taxonomy" id="2478898"/>
    <lineage>
        <taxon>Eukaryota</taxon>
        <taxon>Fungi</taxon>
        <taxon>Dikarya</taxon>
        <taxon>Basidiomycota</taxon>
        <taxon>Agaricomycotina</taxon>
        <taxon>Agaricomycetes</taxon>
        <taxon>Polyporales</taxon>
        <taxon>Cerrenaceae</taxon>
        <taxon>Cerrena</taxon>
    </lineage>
</organism>
<dbReference type="Pfam" id="PF14226">
    <property type="entry name" value="DIOX_N"/>
    <property type="match status" value="1"/>
</dbReference>
<dbReference type="AlphaFoldDB" id="A0AAW0FMN9"/>
<dbReference type="Proteomes" id="UP001385951">
    <property type="component" value="Unassembled WGS sequence"/>
</dbReference>
<dbReference type="InterPro" id="IPR027443">
    <property type="entry name" value="IPNS-like_sf"/>
</dbReference>
<dbReference type="InterPro" id="IPR050231">
    <property type="entry name" value="Iron_ascorbate_oxido_reductase"/>
</dbReference>
<dbReference type="EMBL" id="JASBNA010000050">
    <property type="protein sequence ID" value="KAK7680300.1"/>
    <property type="molecule type" value="Genomic_DNA"/>
</dbReference>